<dbReference type="Pfam" id="PF00814">
    <property type="entry name" value="TsaD"/>
    <property type="match status" value="1"/>
</dbReference>
<organism evidence="2">
    <name type="scientific">hydrothermal vent metagenome</name>
    <dbReference type="NCBI Taxonomy" id="652676"/>
    <lineage>
        <taxon>unclassified sequences</taxon>
        <taxon>metagenomes</taxon>
        <taxon>ecological metagenomes</taxon>
    </lineage>
</organism>
<proteinExistence type="predicted"/>
<dbReference type="InterPro" id="IPR000905">
    <property type="entry name" value="Gcp-like_dom"/>
</dbReference>
<dbReference type="InterPro" id="IPR022496">
    <property type="entry name" value="T6A_TsaB"/>
</dbReference>
<evidence type="ECO:0000313" key="2">
    <source>
        <dbReference type="EMBL" id="VAW71952.1"/>
    </source>
</evidence>
<sequence length="158" mass="16541">RIAAGVTQGLAFGADVPVVPVSTLAALARGAYEYSGKANILAALDARMKEVYWGAYQFDAGAHAVLIGEEHVGSPDAVPVPESNDWLGAGSGWDAYASVLSARCALPETACLPDWQVHAADVARLAVIQYQAGEAIPPEQASPVYLRDNVADKPKPKV</sequence>
<dbReference type="GO" id="GO:0002949">
    <property type="term" value="P:tRNA threonylcarbamoyladenosine modification"/>
    <property type="evidence" value="ECO:0007669"/>
    <property type="project" value="InterPro"/>
</dbReference>
<dbReference type="AlphaFoldDB" id="A0A3B0Y9F2"/>
<dbReference type="Gene3D" id="3.30.420.40">
    <property type="match status" value="1"/>
</dbReference>
<feature type="non-terminal residue" evidence="2">
    <location>
        <position position="1"/>
    </location>
</feature>
<dbReference type="SUPFAM" id="SSF53067">
    <property type="entry name" value="Actin-like ATPase domain"/>
    <property type="match status" value="1"/>
</dbReference>
<accession>A0A3B0Y9F2</accession>
<name>A0A3B0Y9F2_9ZZZZ</name>
<protein>
    <submittedName>
        <fullName evidence="2">tRNA threonylcarbamoyladenosine biosynthesis protein TsaB</fullName>
    </submittedName>
</protein>
<dbReference type="InterPro" id="IPR043129">
    <property type="entry name" value="ATPase_NBD"/>
</dbReference>
<reference evidence="2" key="1">
    <citation type="submission" date="2018-06" db="EMBL/GenBank/DDBJ databases">
        <authorList>
            <person name="Zhirakovskaya E."/>
        </authorList>
    </citation>
    <scope>NUCLEOTIDE SEQUENCE</scope>
</reference>
<gene>
    <name evidence="2" type="ORF">MNBD_GAMMA14-999</name>
</gene>
<evidence type="ECO:0000259" key="1">
    <source>
        <dbReference type="Pfam" id="PF00814"/>
    </source>
</evidence>
<dbReference type="NCBIfam" id="TIGR03725">
    <property type="entry name" value="T6A_YeaZ"/>
    <property type="match status" value="1"/>
</dbReference>
<feature type="domain" description="Gcp-like" evidence="1">
    <location>
        <begin position="1"/>
        <end position="78"/>
    </location>
</feature>
<dbReference type="EMBL" id="UOFM01000002">
    <property type="protein sequence ID" value="VAW71952.1"/>
    <property type="molecule type" value="Genomic_DNA"/>
</dbReference>